<evidence type="ECO:0000313" key="2">
    <source>
        <dbReference type="EMBL" id="CAE8742038.1"/>
    </source>
</evidence>
<organism evidence="1 3">
    <name type="scientific">Polarella glacialis</name>
    <name type="common">Dinoflagellate</name>
    <dbReference type="NCBI Taxonomy" id="89957"/>
    <lineage>
        <taxon>Eukaryota</taxon>
        <taxon>Sar</taxon>
        <taxon>Alveolata</taxon>
        <taxon>Dinophyceae</taxon>
        <taxon>Suessiales</taxon>
        <taxon>Suessiaceae</taxon>
        <taxon>Polarella</taxon>
    </lineage>
</organism>
<dbReference type="CDD" id="cd14726">
    <property type="entry name" value="TraB_PrgY-like"/>
    <property type="match status" value="1"/>
</dbReference>
<protein>
    <recommendedName>
        <fullName evidence="4">TraB domain-containing protein</fullName>
    </recommendedName>
</protein>
<sequence>MASCGSRCLASLSQTLQVPAWGQRAFLGACTRVRCPDLHSYRKVRRFCARARQSSVYKTLSYLDAPGRRVWLLGTNHISEVSAKEVRQVAESAKPDMIFVELCSKRLEAVKEDLEHPATPPNMLEVFQEALEGNGPLLDRLLGGLLKAQQAALAKIFGLQPGGEFRAALEIANDRGLPIVCGDRDIEETTSKLRE</sequence>
<dbReference type="AlphaFoldDB" id="A0A813EVF4"/>
<evidence type="ECO:0000313" key="3">
    <source>
        <dbReference type="Proteomes" id="UP000654075"/>
    </source>
</evidence>
<dbReference type="Proteomes" id="UP000626109">
    <property type="component" value="Unassembled WGS sequence"/>
</dbReference>
<dbReference type="Pfam" id="PF01963">
    <property type="entry name" value="TraB_PrgY_gumN"/>
    <property type="match status" value="1"/>
</dbReference>
<dbReference type="InterPro" id="IPR046345">
    <property type="entry name" value="TraB_PrgY-like"/>
</dbReference>
<dbReference type="OrthoDB" id="48306at2759"/>
<dbReference type="Proteomes" id="UP000654075">
    <property type="component" value="Unassembled WGS sequence"/>
</dbReference>
<evidence type="ECO:0000313" key="1">
    <source>
        <dbReference type="EMBL" id="CAE8605121.1"/>
    </source>
</evidence>
<dbReference type="PANTHER" id="PTHR21530">
    <property type="entry name" value="PHEROMONE SHUTDOWN PROTEIN"/>
    <property type="match status" value="1"/>
</dbReference>
<dbReference type="InterPro" id="IPR002816">
    <property type="entry name" value="TraB/PrgY/GumN_fam"/>
</dbReference>
<dbReference type="EMBL" id="CAJNNV010017395">
    <property type="protein sequence ID" value="CAE8605121.1"/>
    <property type="molecule type" value="Genomic_DNA"/>
</dbReference>
<dbReference type="PANTHER" id="PTHR21530:SF7">
    <property type="entry name" value="TRAB DOMAIN-CONTAINING PROTEIN"/>
    <property type="match status" value="1"/>
</dbReference>
<reference evidence="1" key="1">
    <citation type="submission" date="2021-02" db="EMBL/GenBank/DDBJ databases">
        <authorList>
            <person name="Dougan E. K."/>
            <person name="Rhodes N."/>
            <person name="Thang M."/>
            <person name="Chan C."/>
        </authorList>
    </citation>
    <scope>NUCLEOTIDE SEQUENCE</scope>
</reference>
<comment type="caution">
    <text evidence="1">The sequence shown here is derived from an EMBL/GenBank/DDBJ whole genome shotgun (WGS) entry which is preliminary data.</text>
</comment>
<evidence type="ECO:0008006" key="4">
    <source>
        <dbReference type="Google" id="ProtNLM"/>
    </source>
</evidence>
<feature type="non-terminal residue" evidence="1">
    <location>
        <position position="195"/>
    </location>
</feature>
<proteinExistence type="predicted"/>
<gene>
    <name evidence="1" type="ORF">PGLA1383_LOCUS23252</name>
    <name evidence="2" type="ORF">PGLA2088_LOCUS50782</name>
</gene>
<keyword evidence="3" id="KW-1185">Reference proteome</keyword>
<name>A0A813EVF4_POLGL</name>
<dbReference type="EMBL" id="CAJNNW010037467">
    <property type="protein sequence ID" value="CAE8742038.1"/>
    <property type="molecule type" value="Genomic_DNA"/>
</dbReference>
<accession>A0A813EVF4</accession>